<gene>
    <name evidence="1" type="ORF">NUW54_g13041</name>
</gene>
<evidence type="ECO:0000313" key="2">
    <source>
        <dbReference type="Proteomes" id="UP001144978"/>
    </source>
</evidence>
<evidence type="ECO:0000313" key="1">
    <source>
        <dbReference type="EMBL" id="KAJ2969106.1"/>
    </source>
</evidence>
<dbReference type="Proteomes" id="UP001144978">
    <property type="component" value="Unassembled WGS sequence"/>
</dbReference>
<name>A0ACC1MR77_9APHY</name>
<proteinExistence type="predicted"/>
<reference evidence="1" key="1">
    <citation type="submission" date="2022-08" db="EMBL/GenBank/DDBJ databases">
        <title>Genome Sequence of Pycnoporus sanguineus.</title>
        <authorList>
            <person name="Buettner E."/>
        </authorList>
    </citation>
    <scope>NUCLEOTIDE SEQUENCE</scope>
    <source>
        <strain evidence="1">CG-C14</strain>
    </source>
</reference>
<protein>
    <submittedName>
        <fullName evidence="1">Uncharacterized protein</fullName>
    </submittedName>
</protein>
<comment type="caution">
    <text evidence="1">The sequence shown here is derived from an EMBL/GenBank/DDBJ whole genome shotgun (WGS) entry which is preliminary data.</text>
</comment>
<accession>A0ACC1MR77</accession>
<dbReference type="EMBL" id="JANSHE010005841">
    <property type="protein sequence ID" value="KAJ2969106.1"/>
    <property type="molecule type" value="Genomic_DNA"/>
</dbReference>
<sequence length="171" mass="19179">MRYVRSETDKVKEAVVYRRRKARCVPRSRSRDPRPPPHWTLTTPLSHTTGRRSSASQPAWTPKKPSTSTPLRRPSSPTNPCGSTASPCTSRIPSPPALLICFELSSRISSHVARPVASPTRTSPHLCCIISSHHCFASLACLLRCKCYPSDDAARRHLYIHTYNYHIPVTH</sequence>
<organism evidence="1 2">
    <name type="scientific">Trametes sanguinea</name>
    <dbReference type="NCBI Taxonomy" id="158606"/>
    <lineage>
        <taxon>Eukaryota</taxon>
        <taxon>Fungi</taxon>
        <taxon>Dikarya</taxon>
        <taxon>Basidiomycota</taxon>
        <taxon>Agaricomycotina</taxon>
        <taxon>Agaricomycetes</taxon>
        <taxon>Polyporales</taxon>
        <taxon>Polyporaceae</taxon>
        <taxon>Trametes</taxon>
    </lineage>
</organism>
<keyword evidence="2" id="KW-1185">Reference proteome</keyword>